<dbReference type="InterPro" id="IPR013096">
    <property type="entry name" value="Cupin_2"/>
</dbReference>
<proteinExistence type="predicted"/>
<feature type="domain" description="Cupin type-2" evidence="1">
    <location>
        <begin position="59"/>
        <end position="118"/>
    </location>
</feature>
<dbReference type="EMBL" id="QGMY01000018">
    <property type="protein sequence ID" value="PWR69842.1"/>
    <property type="molecule type" value="Genomic_DNA"/>
</dbReference>
<protein>
    <submittedName>
        <fullName evidence="2">Cupin domain-containing protein</fullName>
    </submittedName>
</protein>
<dbReference type="InterPro" id="IPR014710">
    <property type="entry name" value="RmlC-like_jellyroll"/>
</dbReference>
<sequence>MYQGCLIRGRLSFLITKRISTKNPGIPPPGWVGVSLKDIITGKETGGAFSYHLVKITRHCEVPSHDHETQWEWNVILKGTGSFVIQEKETQVTTGETYVTPPGISHTVKAGNSELVITAVFVPALG</sequence>
<evidence type="ECO:0000313" key="2">
    <source>
        <dbReference type="EMBL" id="PWR69842.1"/>
    </source>
</evidence>
<keyword evidence="3" id="KW-1185">Reference proteome</keyword>
<comment type="caution">
    <text evidence="2">The sequence shown here is derived from an EMBL/GenBank/DDBJ whole genome shotgun (WGS) entry which is preliminary data.</text>
</comment>
<dbReference type="Proteomes" id="UP000245657">
    <property type="component" value="Unassembled WGS sequence"/>
</dbReference>
<dbReference type="SUPFAM" id="SSF51182">
    <property type="entry name" value="RmlC-like cupins"/>
    <property type="match status" value="1"/>
</dbReference>
<dbReference type="Gene3D" id="2.60.120.10">
    <property type="entry name" value="Jelly Rolls"/>
    <property type="match status" value="1"/>
</dbReference>
<dbReference type="InterPro" id="IPR011051">
    <property type="entry name" value="RmlC_Cupin_sf"/>
</dbReference>
<dbReference type="AlphaFoldDB" id="A0A2V2MP04"/>
<organism evidence="2 3">
    <name type="scientific">Methanospirillum lacunae</name>
    <dbReference type="NCBI Taxonomy" id="668570"/>
    <lineage>
        <taxon>Archaea</taxon>
        <taxon>Methanobacteriati</taxon>
        <taxon>Methanobacteriota</taxon>
        <taxon>Stenosarchaea group</taxon>
        <taxon>Methanomicrobia</taxon>
        <taxon>Methanomicrobiales</taxon>
        <taxon>Methanospirillaceae</taxon>
        <taxon>Methanospirillum</taxon>
    </lineage>
</organism>
<evidence type="ECO:0000259" key="1">
    <source>
        <dbReference type="Pfam" id="PF07883"/>
    </source>
</evidence>
<name>A0A2V2MP04_9EURY</name>
<gene>
    <name evidence="2" type="ORF">DK846_16835</name>
</gene>
<dbReference type="Pfam" id="PF07883">
    <property type="entry name" value="Cupin_2"/>
    <property type="match status" value="1"/>
</dbReference>
<evidence type="ECO:0000313" key="3">
    <source>
        <dbReference type="Proteomes" id="UP000245657"/>
    </source>
</evidence>
<reference evidence="2 3" key="1">
    <citation type="submission" date="2018-05" db="EMBL/GenBank/DDBJ databases">
        <title>Draft genome of Methanospirillum lacunae Ki8-1.</title>
        <authorList>
            <person name="Dueholm M.S."/>
            <person name="Nielsen P.H."/>
            <person name="Bakmann L.F."/>
            <person name="Otzen D.E."/>
        </authorList>
    </citation>
    <scope>NUCLEOTIDE SEQUENCE [LARGE SCALE GENOMIC DNA]</scope>
    <source>
        <strain evidence="2 3">Ki8-1</strain>
    </source>
</reference>
<accession>A0A2V2MP04</accession>